<accession>A0A250WSL5</accession>
<dbReference type="GO" id="GO:0005524">
    <property type="term" value="F:ATP binding"/>
    <property type="evidence" value="ECO:0007669"/>
    <property type="project" value="UniProtKB-KW"/>
</dbReference>
<organism evidence="9 10">
    <name type="scientific">Chlamydomonas eustigma</name>
    <dbReference type="NCBI Taxonomy" id="1157962"/>
    <lineage>
        <taxon>Eukaryota</taxon>
        <taxon>Viridiplantae</taxon>
        <taxon>Chlorophyta</taxon>
        <taxon>core chlorophytes</taxon>
        <taxon>Chlorophyceae</taxon>
        <taxon>CS clade</taxon>
        <taxon>Chlamydomonadales</taxon>
        <taxon>Chlamydomonadaceae</taxon>
        <taxon>Chlamydomonas</taxon>
    </lineage>
</organism>
<keyword evidence="7" id="KW-0067">ATP-binding</keyword>
<evidence type="ECO:0000256" key="1">
    <source>
        <dbReference type="ARBA" id="ARBA00005201"/>
    </source>
</evidence>
<comment type="pathway">
    <text evidence="1">Cofactor biosynthesis; FMN biosynthesis; FMN from riboflavin (ATP route): step 1/1.</text>
</comment>
<dbReference type="SMART" id="SM00904">
    <property type="entry name" value="Flavokinase"/>
    <property type="match status" value="1"/>
</dbReference>
<dbReference type="PANTHER" id="PTHR22749">
    <property type="entry name" value="RIBOFLAVIN KINASE/FMN ADENYLYLTRANSFERASE"/>
    <property type="match status" value="1"/>
</dbReference>
<dbReference type="InterPro" id="IPR015865">
    <property type="entry name" value="Riboflavin_kinase_bac/euk"/>
</dbReference>
<keyword evidence="5" id="KW-0808">Transferase</keyword>
<dbReference type="InterPro" id="IPR023468">
    <property type="entry name" value="Riboflavin_kinase"/>
</dbReference>
<dbReference type="GO" id="GO:0009398">
    <property type="term" value="P:FMN biosynthetic process"/>
    <property type="evidence" value="ECO:0007669"/>
    <property type="project" value="UniProtKB-UniPathway"/>
</dbReference>
<dbReference type="InterPro" id="IPR013216">
    <property type="entry name" value="Methyltransf_11"/>
</dbReference>
<evidence type="ECO:0000256" key="4">
    <source>
        <dbReference type="ARBA" id="ARBA00022643"/>
    </source>
</evidence>
<dbReference type="Pfam" id="PF08241">
    <property type="entry name" value="Methyltransf_11"/>
    <property type="match status" value="1"/>
</dbReference>
<dbReference type="GO" id="GO:0008757">
    <property type="term" value="F:S-adenosylmethionine-dependent methyltransferase activity"/>
    <property type="evidence" value="ECO:0007669"/>
    <property type="project" value="InterPro"/>
</dbReference>
<dbReference type="SUPFAM" id="SSF53335">
    <property type="entry name" value="S-adenosyl-L-methionine-dependent methyltransferases"/>
    <property type="match status" value="1"/>
</dbReference>
<evidence type="ECO:0000256" key="5">
    <source>
        <dbReference type="ARBA" id="ARBA00022679"/>
    </source>
</evidence>
<dbReference type="GO" id="GO:0009231">
    <property type="term" value="P:riboflavin biosynthetic process"/>
    <property type="evidence" value="ECO:0007669"/>
    <property type="project" value="InterPro"/>
</dbReference>
<evidence type="ECO:0000259" key="8">
    <source>
        <dbReference type="SMART" id="SM00904"/>
    </source>
</evidence>
<evidence type="ECO:0000313" key="10">
    <source>
        <dbReference type="Proteomes" id="UP000232323"/>
    </source>
</evidence>
<evidence type="ECO:0000256" key="3">
    <source>
        <dbReference type="ARBA" id="ARBA00022630"/>
    </source>
</evidence>
<comment type="caution">
    <text evidence="9">The sequence shown here is derived from an EMBL/GenBank/DDBJ whole genome shotgun (WGS) entry which is preliminary data.</text>
</comment>
<sequence length="409" mass="44836">MRTCLSSHCAWLGSRALSSHAVFAFKVQRSMSAAAAPSDRSSHNLRQKGNFNNPDTLTFFTSPLPEDVQQRLQKIGSSVPELGPSSRVIDVGSGTGCLIPHFKDRGVQDILAVDLSEGMLAELSSRYCSTSRTLGNDPGVRTWCGDILDLPNYLGPVDAIFMNGVFGNLFSQRDALLKAALLLRPGGHVVVSHPMGRIWHNQLKLQDPDLVLHELPSSREALDKLIWDLPLKTVEFMDTEDLYLASLQVPPKYALKRGPLKLEGRVVKGYGRGSRQMGVPTANIDPKPLAGQLSGLPNGVYFGWAKLDVPPGWPSTDGYVHKMVMNIGRRPTVSAEGEDDVSVEVHMMHGFSQADFYGQHLKVVAIGFLRPEMKFPGGLSELIARIRADVAISKNQLDDSSLLQYQTLL</sequence>
<dbReference type="Pfam" id="PF01687">
    <property type="entry name" value="Flavokinase"/>
    <property type="match status" value="1"/>
</dbReference>
<keyword evidence="10" id="KW-1185">Reference proteome</keyword>
<feature type="domain" description="Riboflavin kinase" evidence="8">
    <location>
        <begin position="255"/>
        <end position="398"/>
    </location>
</feature>
<keyword evidence="4" id="KW-0288">FMN</keyword>
<dbReference type="CDD" id="cd02440">
    <property type="entry name" value="AdoMet_MTases"/>
    <property type="match status" value="1"/>
</dbReference>
<dbReference type="SUPFAM" id="SSF82114">
    <property type="entry name" value="Riboflavin kinase-like"/>
    <property type="match status" value="1"/>
</dbReference>
<proteinExistence type="predicted"/>
<evidence type="ECO:0000256" key="6">
    <source>
        <dbReference type="ARBA" id="ARBA00022741"/>
    </source>
</evidence>
<protein>
    <recommendedName>
        <fullName evidence="2">riboflavin kinase</fullName>
        <ecNumber evidence="2">2.7.1.26</ecNumber>
    </recommendedName>
</protein>
<name>A0A250WSL5_9CHLO</name>
<dbReference type="OrthoDB" id="276388at2759"/>
<keyword evidence="3" id="KW-0285">Flavoprotein</keyword>
<dbReference type="AlphaFoldDB" id="A0A250WSL5"/>
<dbReference type="EMBL" id="BEGY01000005">
    <property type="protein sequence ID" value="GAX73813.1"/>
    <property type="molecule type" value="Genomic_DNA"/>
</dbReference>
<dbReference type="InterPro" id="IPR029063">
    <property type="entry name" value="SAM-dependent_MTases_sf"/>
</dbReference>
<evidence type="ECO:0000256" key="7">
    <source>
        <dbReference type="ARBA" id="ARBA00022840"/>
    </source>
</evidence>
<dbReference type="EC" id="2.7.1.26" evidence="2"/>
<evidence type="ECO:0000256" key="2">
    <source>
        <dbReference type="ARBA" id="ARBA00012105"/>
    </source>
</evidence>
<dbReference type="PANTHER" id="PTHR22749:SF6">
    <property type="entry name" value="RIBOFLAVIN KINASE"/>
    <property type="match status" value="1"/>
</dbReference>
<reference evidence="9 10" key="1">
    <citation type="submission" date="2017-08" db="EMBL/GenBank/DDBJ databases">
        <title>Acidophilic green algal genome provides insights into adaptation to an acidic environment.</title>
        <authorList>
            <person name="Hirooka S."/>
            <person name="Hirose Y."/>
            <person name="Kanesaki Y."/>
            <person name="Higuchi S."/>
            <person name="Fujiwara T."/>
            <person name="Onuma R."/>
            <person name="Era A."/>
            <person name="Ohbayashi R."/>
            <person name="Uzuka A."/>
            <person name="Nozaki H."/>
            <person name="Yoshikawa H."/>
            <person name="Miyagishima S.Y."/>
        </authorList>
    </citation>
    <scope>NUCLEOTIDE SEQUENCE [LARGE SCALE GENOMIC DNA]</scope>
    <source>
        <strain evidence="9 10">NIES-2499</strain>
    </source>
</reference>
<keyword evidence="6" id="KW-0547">Nucleotide-binding</keyword>
<dbReference type="Gene3D" id="2.40.30.30">
    <property type="entry name" value="Riboflavin kinase-like"/>
    <property type="match status" value="1"/>
</dbReference>
<dbReference type="UniPathway" id="UPA00276">
    <property type="reaction ID" value="UER00406"/>
</dbReference>
<dbReference type="InterPro" id="IPR023465">
    <property type="entry name" value="Riboflavin_kinase_dom_sf"/>
</dbReference>
<dbReference type="GO" id="GO:0008531">
    <property type="term" value="F:riboflavin kinase activity"/>
    <property type="evidence" value="ECO:0007669"/>
    <property type="project" value="UniProtKB-EC"/>
</dbReference>
<dbReference type="STRING" id="1157962.A0A250WSL5"/>
<evidence type="ECO:0000313" key="9">
    <source>
        <dbReference type="EMBL" id="GAX73813.1"/>
    </source>
</evidence>
<dbReference type="Gene3D" id="3.40.50.150">
    <property type="entry name" value="Vaccinia Virus protein VP39"/>
    <property type="match status" value="1"/>
</dbReference>
<dbReference type="Proteomes" id="UP000232323">
    <property type="component" value="Unassembled WGS sequence"/>
</dbReference>
<gene>
    <name evidence="9" type="ORF">CEUSTIGMA_g1264.t1</name>
</gene>